<feature type="compositionally biased region" description="Polar residues" evidence="2">
    <location>
        <begin position="571"/>
        <end position="581"/>
    </location>
</feature>
<feature type="compositionally biased region" description="Polar residues" evidence="2">
    <location>
        <begin position="1987"/>
        <end position="2011"/>
    </location>
</feature>
<feature type="compositionally biased region" description="Basic and acidic residues" evidence="2">
    <location>
        <begin position="31"/>
        <end position="40"/>
    </location>
</feature>
<reference evidence="4" key="1">
    <citation type="journal article" date="2015" name="J. Med. Entomol.">
        <title>A Deep Insight Into the Sialotranscriptome of the Chagas Disease Vector, Panstrongylus megistus (Hemiptera: Heteroptera).</title>
        <authorList>
            <person name="Ribeiro J.M."/>
            <person name="Schwarz A."/>
            <person name="Francischetti I.M."/>
        </authorList>
    </citation>
    <scope>NUCLEOTIDE SEQUENCE</scope>
    <source>
        <tissue evidence="4">Salivary glands</tissue>
    </source>
</reference>
<keyword evidence="1" id="KW-0597">Phosphoprotein</keyword>
<feature type="compositionally biased region" description="Low complexity" evidence="2">
    <location>
        <begin position="152"/>
        <end position="161"/>
    </location>
</feature>
<feature type="compositionally biased region" description="Basic and acidic residues" evidence="2">
    <location>
        <begin position="2265"/>
        <end position="2279"/>
    </location>
</feature>
<feature type="compositionally biased region" description="Basic and acidic residues" evidence="2">
    <location>
        <begin position="352"/>
        <end position="366"/>
    </location>
</feature>
<feature type="compositionally biased region" description="Basic and acidic residues" evidence="2">
    <location>
        <begin position="478"/>
        <end position="492"/>
    </location>
</feature>
<feature type="compositionally biased region" description="Polar residues" evidence="2">
    <location>
        <begin position="132"/>
        <end position="151"/>
    </location>
</feature>
<feature type="compositionally biased region" description="Pro residues" evidence="2">
    <location>
        <begin position="1821"/>
        <end position="1831"/>
    </location>
</feature>
<feature type="region of interest" description="Disordered" evidence="2">
    <location>
        <begin position="1817"/>
        <end position="1857"/>
    </location>
</feature>
<feature type="compositionally biased region" description="Low complexity" evidence="2">
    <location>
        <begin position="1125"/>
        <end position="1134"/>
    </location>
</feature>
<feature type="compositionally biased region" description="Low complexity" evidence="2">
    <location>
        <begin position="1028"/>
        <end position="1043"/>
    </location>
</feature>
<feature type="compositionally biased region" description="Basic and acidic residues" evidence="2">
    <location>
        <begin position="1250"/>
        <end position="1266"/>
    </location>
</feature>
<feature type="compositionally biased region" description="Basic and acidic residues" evidence="2">
    <location>
        <begin position="1106"/>
        <end position="1119"/>
    </location>
</feature>
<evidence type="ECO:0000256" key="1">
    <source>
        <dbReference type="ARBA" id="ARBA00022553"/>
    </source>
</evidence>
<feature type="compositionally biased region" description="Basic and acidic residues" evidence="2">
    <location>
        <begin position="582"/>
        <end position="598"/>
    </location>
</feature>
<proteinExistence type="evidence at transcript level"/>
<name>A0A069DY90_9HEMI</name>
<feature type="region of interest" description="Disordered" evidence="2">
    <location>
        <begin position="2230"/>
        <end position="2279"/>
    </location>
</feature>
<feature type="compositionally biased region" description="Polar residues" evidence="2">
    <location>
        <begin position="2028"/>
        <end position="2051"/>
    </location>
</feature>
<protein>
    <recommendedName>
        <fullName evidence="3">BAT2 N-terminal domain-containing protein</fullName>
    </recommendedName>
</protein>
<feature type="compositionally biased region" description="Polar residues" evidence="2">
    <location>
        <begin position="18"/>
        <end position="30"/>
    </location>
</feature>
<feature type="compositionally biased region" description="Polar residues" evidence="2">
    <location>
        <begin position="1018"/>
        <end position="1027"/>
    </location>
</feature>
<feature type="compositionally biased region" description="Polar residues" evidence="2">
    <location>
        <begin position="620"/>
        <end position="664"/>
    </location>
</feature>
<feature type="compositionally biased region" description="Gly residues" evidence="2">
    <location>
        <begin position="1096"/>
        <end position="1105"/>
    </location>
</feature>
<dbReference type="EMBL" id="GBGD01000029">
    <property type="protein sequence ID" value="JAC88860.1"/>
    <property type="molecule type" value="mRNA"/>
</dbReference>
<accession>A0A069DY90</accession>
<feature type="region of interest" description="Disordered" evidence="2">
    <location>
        <begin position="1408"/>
        <end position="1462"/>
    </location>
</feature>
<feature type="compositionally biased region" description="Basic and acidic residues" evidence="2">
    <location>
        <begin position="751"/>
        <end position="803"/>
    </location>
</feature>
<evidence type="ECO:0000256" key="2">
    <source>
        <dbReference type="SAM" id="MobiDB-lite"/>
    </source>
</evidence>
<sequence length="2279" mass="247279">MSTLSGVSSKGEKGKSKFQSLDINSLYNKTSRGESSEPHTQKSTAPRKHGMQSLGKVPSARRPPANLPSLKSEHSGNDPTVSLVPTGGTGWGSKPGETGPSPTTQPPPQTTAASSINHSLGASAPAAVGTPAPQTNTISQPPTQGQVNVKQTGGSSSTSGGDKTWSSVMSGGETGPSFLAHQSPQFQQEFPSLSGEAAAPVPPVKGPIGQEGQYGPGPSLRPQTEGSWIQGGGTRAPPPVTTSNTTTSPPQHPFLPQESVSGGNRNNLGQFGSGTVPGGPPPQQPPQIPSQFKGVVPPFMLNRAGGFPNMFPPNFNNPPVRPRFHAPPENRFVQGSRPPPLADPEDLIPRPIIREEDLNRMDEISRDTGWATQDDIDYNQKLAFSDDESAGPEESKDTAKDINNKSSSPSLAKDEKDLENEKEPNEKQNDRLSAPNDKQQPPQPWQGRGPPALPSSDFRGQISRPNPHPVPIPPRVVDAIEEHWKEKRRQVSEKVAAVTEKAKQRKEEEEKRFEESRSKSHLELEQKSKKGKDDVHGIEQHPGTANISEWEKDSMPAQQVRENKDAVENFRQMTQLDNRPNFNREKERDRDMRGERDVQTFQRFQSNLPPRFQKQMNDRPGNQQYMRQSPNNVANSMQSFESRWSITNSHNTSHFSGKQTNNTGRRNDTEITDRDIDRDRMKENDDKDRRERLTPEESIERERREREELEWEGRRGNSSWDHNRHYDDKYQGRRDSKKSSNDAYSNKSHKFLFEERENEWRDRPQRPESRERPDRPPRPDSRDSRASRDSRNSRESMRDESRAIPELMNNDYPWADIEYEKDIREEKPRKKENYKDEKRENVPRREGHVPGPITREKMEAYEHKQNLAKAEKKEVIGGNNNIPNSGGDDDARNKLQSSTAPSVGGTNSNTVSWADSTEEGGSTPSNQTKDTEQQVLQASRAHDDVNEKNVSSKETLGEKKKENLVKEKDKSSRGGRGGRGGNRTSGNYPAGSNYGSVFYRGSGSSWNSKESRRSSNKTGSQKQGQWNASESEASADEVSASTESGKEDKKTERKQIPRSPRPGERKRDKEDRIRESKKNENDKNRQDKKQQSNVGQGSGYESGGGSRKEGFAPRGEPSRRGRGGYRTTRGNLGNVAGHYGPPGNKSPFPSHGQHDAKQEDDTQSQPSGGQPAAVSDLDSSTGDDKTKQKQQIHVQPPATGIRQNKDAINSRIGKNKSNNRKGGSGGEEWETTSEASDSESKNLKHSKIQQKLDKSKLQRPVGDKRGQFSTAHMNGRPSRSEDGKDNGFQEVRSKKVGKESRPLGKDEPKRGRGKEGKGKGLQGSNSSAKAVQPKSYTREWSNNKPPRLQRLENNRKQQHQQQQQEVSEMNKINQNVTALFPIRDVVTCSAGAPPPPPSVNAWDKPITATLRTTPPPANNPLHLTSTIPNSQDKSAIDLNEHGQSGASSQTSSPSAEKALTKMSRDAVEKALLDGTTPPVQTIIFENTNYKVPSEMAMKAKYSSLKGQRIDKARGKLEEDLEGSSHGIGLGGFKPGSEMKQGDNKSQEPIQISMSFSKNEDNADMKLDFAFDSDLSQLTEDKTNIPRSIHLGQTSAADLNQKIASVKKVWETAGAVMEHQHHVDENHGVVSTSSSFTPNFGSAVDTALDHSAAHQVDDSSFTNSDVYSAGPTIQANSGAYSSGGTNIIKQDPNSASTNVKPQPQQTTVMSSGIGTHSAPSLSSPPPAFTQQGHFNYQAQYSNMPAIPSPPAVLINSATGAQQVNHQGELFHSFPLGGPTVIGNQAAARSGFSQYAYSLSQGLGQTSAAAFSQQSLYHHLPQPAAPPPPPNAPPDVFSSLSPYRIPPSAYGQSQQLSNNPSTVLITSSSNSLMSASVKSSPQPPIGAPIGTKGGYQSSAHPSQVQLGFIQYETQMMPQSFLQNSQLVQQRHGGSNVVPAIQPPTSYYSSSAGGQTGLFQPGSSILASTGNQPGLHSAATAFGMQGFGTQSAGNPAAAQSSTNSVGVPSFTTQMGHFRAPAPATYLKAGNPSGQHPSDASKSPSNNQDVLSVFTTGGGQIPSPKSRATGAATGGGSGGGAGSATSAGGTTKQVGPSPASQQPSPTQSHHKFSSYQSQQNLVLQQQASSQSNRGGPQMNSGGVRNSAGNTASGGGSASSGSLSANGVLRYPNPIQRPVDLHQFQQQQHQQQQQQQQQQMMQQVAVAAAAASAVTQPRHNRLSSSRQQHIKIANQYYPQQGNPVKLDGPGLVEGKTDTDKLQENSTSVSKQDKGKEEASTNKEQ</sequence>
<dbReference type="GO" id="GO:0030154">
    <property type="term" value="P:cell differentiation"/>
    <property type="evidence" value="ECO:0007669"/>
    <property type="project" value="TreeGrafter"/>
</dbReference>
<feature type="compositionally biased region" description="Pro residues" evidence="2">
    <location>
        <begin position="278"/>
        <end position="288"/>
    </location>
</feature>
<feature type="compositionally biased region" description="Gly residues" evidence="2">
    <location>
        <begin position="974"/>
        <end position="983"/>
    </location>
</feature>
<dbReference type="InterPro" id="IPR009738">
    <property type="entry name" value="BAT2_N"/>
</dbReference>
<feature type="region of interest" description="Disordered" evidence="2">
    <location>
        <begin position="1987"/>
        <end position="2168"/>
    </location>
</feature>
<feature type="compositionally biased region" description="Basic and acidic residues" evidence="2">
    <location>
        <begin position="393"/>
        <end position="403"/>
    </location>
</feature>
<feature type="compositionally biased region" description="Gly residues" evidence="2">
    <location>
        <begin position="2068"/>
        <end position="2078"/>
    </location>
</feature>
<feature type="region of interest" description="Disordered" evidence="2">
    <location>
        <begin position="1692"/>
        <end position="1724"/>
    </location>
</feature>
<feature type="compositionally biased region" description="Basic and acidic residues" evidence="2">
    <location>
        <begin position="940"/>
        <end position="972"/>
    </location>
</feature>
<feature type="compositionally biased region" description="Basic and acidic residues" evidence="2">
    <location>
        <begin position="500"/>
        <end position="539"/>
    </location>
</feature>
<feature type="compositionally biased region" description="Polar residues" evidence="2">
    <location>
        <begin position="2128"/>
        <end position="2139"/>
    </location>
</feature>
<feature type="region of interest" description="Disordered" evidence="2">
    <location>
        <begin position="1"/>
        <end position="294"/>
    </location>
</feature>
<feature type="compositionally biased region" description="Basic and acidic residues" evidence="2">
    <location>
        <begin position="1044"/>
        <end position="1090"/>
    </location>
</feature>
<feature type="compositionally biased region" description="Polar residues" evidence="2">
    <location>
        <begin position="1848"/>
        <end position="1857"/>
    </location>
</feature>
<feature type="compositionally biased region" description="Basic and acidic residues" evidence="2">
    <location>
        <begin position="412"/>
        <end position="430"/>
    </location>
</feature>
<feature type="compositionally biased region" description="Basic and acidic residues" evidence="2">
    <location>
        <begin position="665"/>
        <end position="740"/>
    </location>
</feature>
<feature type="compositionally biased region" description="Basic and acidic residues" evidence="2">
    <location>
        <begin position="1278"/>
        <end position="1318"/>
    </location>
</feature>
<feature type="region of interest" description="Disordered" evidence="2">
    <location>
        <begin position="1519"/>
        <end position="1544"/>
    </location>
</feature>
<evidence type="ECO:0000313" key="4">
    <source>
        <dbReference type="EMBL" id="JAC88860.1"/>
    </source>
</evidence>
<organism evidence="4">
    <name type="scientific">Panstrongylus megistus</name>
    <dbReference type="NCBI Taxonomy" id="65343"/>
    <lineage>
        <taxon>Eukaryota</taxon>
        <taxon>Metazoa</taxon>
        <taxon>Ecdysozoa</taxon>
        <taxon>Arthropoda</taxon>
        <taxon>Hexapoda</taxon>
        <taxon>Insecta</taxon>
        <taxon>Pterygota</taxon>
        <taxon>Neoptera</taxon>
        <taxon>Paraneoptera</taxon>
        <taxon>Hemiptera</taxon>
        <taxon>Heteroptera</taxon>
        <taxon>Panheteroptera</taxon>
        <taxon>Cimicomorpha</taxon>
        <taxon>Reduviidae</taxon>
        <taxon>Triatominae</taxon>
        <taxon>Panstrongylus</taxon>
    </lineage>
</organism>
<dbReference type="Pfam" id="PF07001">
    <property type="entry name" value="BAT2_N"/>
    <property type="match status" value="1"/>
</dbReference>
<feature type="compositionally biased region" description="Low complexity" evidence="2">
    <location>
        <begin position="877"/>
        <end position="886"/>
    </location>
</feature>
<feature type="compositionally biased region" description="Polar residues" evidence="2">
    <location>
        <begin position="180"/>
        <end position="191"/>
    </location>
</feature>
<feature type="compositionally biased region" description="Polar residues" evidence="2">
    <location>
        <begin position="1322"/>
        <end position="1344"/>
    </location>
</feature>
<feature type="compositionally biased region" description="Low complexity" evidence="2">
    <location>
        <begin position="1442"/>
        <end position="1455"/>
    </location>
</feature>
<feature type="region of interest" description="Disordered" evidence="2">
    <location>
        <begin position="310"/>
        <end position="1372"/>
    </location>
</feature>
<evidence type="ECO:0000259" key="3">
    <source>
        <dbReference type="Pfam" id="PF07001"/>
    </source>
</evidence>
<feature type="compositionally biased region" description="Low complexity" evidence="2">
    <location>
        <begin position="2079"/>
        <end position="2127"/>
    </location>
</feature>
<dbReference type="PANTHER" id="PTHR14038:SF0">
    <property type="entry name" value="LP18708P"/>
    <property type="match status" value="1"/>
</dbReference>
<dbReference type="InterPro" id="IPR033184">
    <property type="entry name" value="PRRC2"/>
</dbReference>
<feature type="compositionally biased region" description="Basic and acidic residues" evidence="2">
    <location>
        <begin position="818"/>
        <end position="875"/>
    </location>
</feature>
<feature type="domain" description="BAT2 N-terminal" evidence="3">
    <location>
        <begin position="1"/>
        <end position="194"/>
    </location>
</feature>
<feature type="compositionally biased region" description="Polar residues" evidence="2">
    <location>
        <begin position="894"/>
        <end position="937"/>
    </location>
</feature>
<feature type="compositionally biased region" description="Polar residues" evidence="2">
    <location>
        <begin position="1692"/>
        <end position="1713"/>
    </location>
</feature>
<feature type="compositionally biased region" description="Polar residues" evidence="2">
    <location>
        <begin position="1421"/>
        <end position="1433"/>
    </location>
</feature>
<dbReference type="PANTHER" id="PTHR14038">
    <property type="entry name" value="BAT2 HLA-B-ASSOCIATED TRANSCRIPT 2"/>
    <property type="match status" value="1"/>
</dbReference>
<feature type="compositionally biased region" description="Polar residues" evidence="2">
    <location>
        <begin position="258"/>
        <end position="270"/>
    </location>
</feature>
<feature type="compositionally biased region" description="Polar residues" evidence="2">
    <location>
        <begin position="599"/>
        <end position="608"/>
    </location>
</feature>